<dbReference type="InterPro" id="IPR011055">
    <property type="entry name" value="Dup_hybrid_motif"/>
</dbReference>
<dbReference type="InterPro" id="IPR013013">
    <property type="entry name" value="PTS_EIIC_1"/>
</dbReference>
<keyword evidence="9 12" id="KW-1133">Transmembrane helix</keyword>
<evidence type="ECO:0000256" key="1">
    <source>
        <dbReference type="ARBA" id="ARBA00004651"/>
    </source>
</evidence>
<protein>
    <submittedName>
        <fullName evidence="16">PTS system D-glucosamine-specific IIC component</fullName>
    </submittedName>
</protein>
<feature type="transmembrane region" description="Helical" evidence="12">
    <location>
        <begin position="134"/>
        <end position="152"/>
    </location>
</feature>
<dbReference type="SUPFAM" id="SSF55604">
    <property type="entry name" value="Glucose permease domain IIB"/>
    <property type="match status" value="1"/>
</dbReference>
<feature type="transmembrane region" description="Helical" evidence="12">
    <location>
        <begin position="93"/>
        <end position="114"/>
    </location>
</feature>
<dbReference type="EMBL" id="JAUSUR010000007">
    <property type="protein sequence ID" value="MDQ0362746.1"/>
    <property type="molecule type" value="Genomic_DNA"/>
</dbReference>
<feature type="transmembrane region" description="Helical" evidence="12">
    <location>
        <begin position="172"/>
        <end position="193"/>
    </location>
</feature>
<reference evidence="16 17" key="1">
    <citation type="submission" date="2023-07" db="EMBL/GenBank/DDBJ databases">
        <title>Genomic Encyclopedia of Type Strains, Phase IV (KMG-IV): sequencing the most valuable type-strain genomes for metagenomic binning, comparative biology and taxonomic classification.</title>
        <authorList>
            <person name="Goeker M."/>
        </authorList>
    </citation>
    <scope>NUCLEOTIDE SEQUENCE [LARGE SCALE GENOMIC DNA]</scope>
    <source>
        <strain evidence="16 17">DSM 16784</strain>
    </source>
</reference>
<dbReference type="Proteomes" id="UP001230220">
    <property type="component" value="Unassembled WGS sequence"/>
</dbReference>
<feature type="transmembrane region" description="Helical" evidence="12">
    <location>
        <begin position="269"/>
        <end position="293"/>
    </location>
</feature>
<feature type="transmembrane region" description="Helical" evidence="12">
    <location>
        <begin position="305"/>
        <end position="322"/>
    </location>
</feature>
<dbReference type="InterPro" id="IPR018113">
    <property type="entry name" value="PTrfase_EIIB_Cys"/>
</dbReference>
<dbReference type="SUPFAM" id="SSF51261">
    <property type="entry name" value="Duplicated hybrid motif"/>
    <property type="match status" value="1"/>
</dbReference>
<dbReference type="CDD" id="cd00212">
    <property type="entry name" value="PTS_IIB_glc"/>
    <property type="match status" value="1"/>
</dbReference>
<evidence type="ECO:0000256" key="4">
    <source>
        <dbReference type="ARBA" id="ARBA00022597"/>
    </source>
</evidence>
<keyword evidence="17" id="KW-1185">Reference proteome</keyword>
<sequence>MKKVMNTISKAFQKVGPAIMPVIAVLPIAGFLLGIGSALQQTAMISALPFLGNDVVQHFAVLINSIGNLILGNLGLFFAVGIAMNLSGKKGMAAFSAVLAFLTMHKTIEIVLGIDAEVLASSNAYATVLGINTLQTGVFGGLVVGIVVYLLYKKFHEIQFPQALSFFQGERFIPIISTLVAIILGLLMILIWPPIQGVFDAFTDWLINTPYRFLAVFMYGFVMRLVQAFGLQHLIYPFFYFQMGSYTTAAGAVVTGESSIFFAQMADGVPITVGGFMTGSYVNSIMCCAVALAIYHEAKPARKKYVKGIMLGAAITVAFTGVSEPIEFAYLLISPFLWFVNSVMVGLGYAVTDLLQIRLGTGLAGNIIDYVLYGIIPQANNFLLLIPVGAAFFAAQYFLFRFFIRKFNIKTPGREDEAIEEVNQKAISGSNMAVKMLEYFGGKENIITLENCFTRVRVTLKDRSIVQKDKFKALGAQGVVEPGENGVQVIFGPASEKIVGNMKKVMSGEMVVEEEIELVDVEKNEQLLLQKEPFVAPLSGNLVTLDKVNDSVFSQKMMGEGFAIEPNEGLVVSPVNGKIITIFPTKHAIGITSDLGKEIIVHMGLDTVELNGEGFDVLVKEGDIVEVGDNLAKMNLDFIKKNAKDTIVPIVITNMQGKSINIKPIGTVQRGQSIDVDIK</sequence>
<evidence type="ECO:0000256" key="8">
    <source>
        <dbReference type="ARBA" id="ARBA00022777"/>
    </source>
</evidence>
<evidence type="ECO:0000256" key="9">
    <source>
        <dbReference type="ARBA" id="ARBA00022989"/>
    </source>
</evidence>
<dbReference type="Pfam" id="PF00358">
    <property type="entry name" value="PTS_EIIA_1"/>
    <property type="match status" value="1"/>
</dbReference>
<dbReference type="PROSITE" id="PS00371">
    <property type="entry name" value="PTS_EIIA_TYPE_1_HIS"/>
    <property type="match status" value="1"/>
</dbReference>
<dbReference type="Gene3D" id="2.70.70.10">
    <property type="entry name" value="Glucose Permease (Domain IIA)"/>
    <property type="match status" value="1"/>
</dbReference>
<dbReference type="PROSITE" id="PS51098">
    <property type="entry name" value="PTS_EIIB_TYPE_1"/>
    <property type="match status" value="1"/>
</dbReference>
<feature type="transmembrane region" description="Helical" evidence="12">
    <location>
        <begin position="382"/>
        <end position="404"/>
    </location>
</feature>
<evidence type="ECO:0000313" key="16">
    <source>
        <dbReference type="EMBL" id="MDQ0362746.1"/>
    </source>
</evidence>
<feature type="transmembrane region" description="Helical" evidence="12">
    <location>
        <begin position="357"/>
        <end position="376"/>
    </location>
</feature>
<dbReference type="InterPro" id="IPR001127">
    <property type="entry name" value="PTS_EIIA_1_perm"/>
</dbReference>
<feature type="domain" description="PTS EIIA type-1" evidence="13">
    <location>
        <begin position="550"/>
        <end position="654"/>
    </location>
</feature>
<gene>
    <name evidence="16" type="ORF">J2S15_003500</name>
</gene>
<evidence type="ECO:0000259" key="14">
    <source>
        <dbReference type="PROSITE" id="PS51098"/>
    </source>
</evidence>
<evidence type="ECO:0000313" key="17">
    <source>
        <dbReference type="Proteomes" id="UP001230220"/>
    </source>
</evidence>
<dbReference type="PROSITE" id="PS01035">
    <property type="entry name" value="PTS_EIIB_TYPE_1_CYS"/>
    <property type="match status" value="1"/>
</dbReference>
<dbReference type="Pfam" id="PF02378">
    <property type="entry name" value="PTS_EIIC"/>
    <property type="match status" value="1"/>
</dbReference>
<evidence type="ECO:0000256" key="5">
    <source>
        <dbReference type="ARBA" id="ARBA00022679"/>
    </source>
</evidence>
<proteinExistence type="predicted"/>
<feature type="transmembrane region" description="Helical" evidence="12">
    <location>
        <begin position="62"/>
        <end position="86"/>
    </location>
</feature>
<keyword evidence="6" id="KW-0598">Phosphotransferase system</keyword>
<evidence type="ECO:0000256" key="11">
    <source>
        <dbReference type="PROSITE-ProRule" id="PRU00421"/>
    </source>
</evidence>
<evidence type="ECO:0000256" key="7">
    <source>
        <dbReference type="ARBA" id="ARBA00022692"/>
    </source>
</evidence>
<feature type="transmembrane region" description="Helical" evidence="12">
    <location>
        <begin position="213"/>
        <end position="231"/>
    </location>
</feature>
<evidence type="ECO:0000259" key="13">
    <source>
        <dbReference type="PROSITE" id="PS51093"/>
    </source>
</evidence>
<evidence type="ECO:0000256" key="12">
    <source>
        <dbReference type="SAM" id="Phobius"/>
    </source>
</evidence>
<keyword evidence="10 12" id="KW-0472">Membrane</keyword>
<feature type="active site" description="Phosphocysteine intermediate; for EIIB activity" evidence="11">
    <location>
        <position position="452"/>
    </location>
</feature>
<comment type="subcellular location">
    <subcellularLocation>
        <location evidence="1">Cell membrane</location>
        <topology evidence="1">Multi-pass membrane protein</topology>
    </subcellularLocation>
</comment>
<dbReference type="RefSeq" id="WP_307410700.1">
    <property type="nucleotide sequence ID" value="NZ_JAUSUR010000007.1"/>
</dbReference>
<evidence type="ECO:0000256" key="3">
    <source>
        <dbReference type="ARBA" id="ARBA00022475"/>
    </source>
</evidence>
<keyword evidence="8" id="KW-0418">Kinase</keyword>
<keyword evidence="2" id="KW-0813">Transport</keyword>
<comment type="caution">
    <text evidence="16">The sequence shown here is derived from an EMBL/GenBank/DDBJ whole genome shotgun (WGS) entry which is preliminary data.</text>
</comment>
<evidence type="ECO:0000256" key="6">
    <source>
        <dbReference type="ARBA" id="ARBA00022683"/>
    </source>
</evidence>
<dbReference type="NCBIfam" id="TIGR00826">
    <property type="entry name" value="EIIB_glc"/>
    <property type="match status" value="1"/>
</dbReference>
<evidence type="ECO:0000256" key="10">
    <source>
        <dbReference type="ARBA" id="ARBA00023136"/>
    </source>
</evidence>
<keyword evidence="3" id="KW-1003">Cell membrane</keyword>
<accession>A0ABU0E766</accession>
<dbReference type="PROSITE" id="PS51103">
    <property type="entry name" value="PTS_EIIC_TYPE_1"/>
    <property type="match status" value="1"/>
</dbReference>
<feature type="domain" description="PTS EIIC type-1" evidence="15">
    <location>
        <begin position="6"/>
        <end position="416"/>
    </location>
</feature>
<dbReference type="InterPro" id="IPR003352">
    <property type="entry name" value="PTS_EIIC"/>
</dbReference>
<dbReference type="Pfam" id="PF00367">
    <property type="entry name" value="PTS_EIIB"/>
    <property type="match status" value="1"/>
</dbReference>
<keyword evidence="5" id="KW-0808">Transferase</keyword>
<keyword evidence="4" id="KW-0762">Sugar transport</keyword>
<dbReference type="InterPro" id="IPR036878">
    <property type="entry name" value="Glu_permease_IIB"/>
</dbReference>
<evidence type="ECO:0000259" key="15">
    <source>
        <dbReference type="PROSITE" id="PS51103"/>
    </source>
</evidence>
<evidence type="ECO:0000256" key="2">
    <source>
        <dbReference type="ARBA" id="ARBA00022448"/>
    </source>
</evidence>
<organism evidence="16 17">
    <name type="scientific">Breznakia pachnodae</name>
    <dbReference type="NCBI Taxonomy" id="265178"/>
    <lineage>
        <taxon>Bacteria</taxon>
        <taxon>Bacillati</taxon>
        <taxon>Bacillota</taxon>
        <taxon>Erysipelotrichia</taxon>
        <taxon>Erysipelotrichales</taxon>
        <taxon>Erysipelotrichaceae</taxon>
        <taxon>Breznakia</taxon>
    </lineage>
</organism>
<keyword evidence="7 12" id="KW-0812">Transmembrane</keyword>
<dbReference type="PANTHER" id="PTHR30009">
    <property type="entry name" value="CYTOCHROME C-TYPE SYNTHESIS PROTEIN AND PTS TRANSMEMBRANE COMPONENT"/>
    <property type="match status" value="1"/>
</dbReference>
<dbReference type="Gene3D" id="3.30.1360.60">
    <property type="entry name" value="Glucose permease domain IIB"/>
    <property type="match status" value="1"/>
</dbReference>
<feature type="domain" description="PTS EIIB type-1" evidence="14">
    <location>
        <begin position="430"/>
        <end position="512"/>
    </location>
</feature>
<dbReference type="PANTHER" id="PTHR30009:SF20">
    <property type="entry name" value="PTS SYSTEM GLUCOSE-SPECIFIC EIICB COMPONENT-RELATED"/>
    <property type="match status" value="1"/>
</dbReference>
<dbReference type="PROSITE" id="PS51093">
    <property type="entry name" value="PTS_EIIA_TYPE_1"/>
    <property type="match status" value="1"/>
</dbReference>
<dbReference type="NCBIfam" id="TIGR00830">
    <property type="entry name" value="PTBA"/>
    <property type="match status" value="1"/>
</dbReference>
<name>A0ABU0E766_9FIRM</name>
<feature type="transmembrane region" description="Helical" evidence="12">
    <location>
        <begin position="243"/>
        <end position="263"/>
    </location>
</feature>
<dbReference type="InterPro" id="IPR001996">
    <property type="entry name" value="PTS_IIB_1"/>
</dbReference>
<feature type="transmembrane region" description="Helical" evidence="12">
    <location>
        <begin position="328"/>
        <end position="350"/>
    </location>
</feature>
<dbReference type="InterPro" id="IPR050429">
    <property type="entry name" value="PTS_Glucose_EIICBA"/>
</dbReference>